<reference evidence="2" key="1">
    <citation type="submission" date="2021-02" db="EMBL/GenBank/DDBJ databases">
        <authorList>
            <person name="Dougan E. K."/>
            <person name="Rhodes N."/>
            <person name="Thang M."/>
            <person name="Chan C."/>
        </authorList>
    </citation>
    <scope>NUCLEOTIDE SEQUENCE</scope>
</reference>
<gene>
    <name evidence="2" type="ORF">SNEC2469_LOCUS18501</name>
</gene>
<evidence type="ECO:0000313" key="2">
    <source>
        <dbReference type="EMBL" id="CAE7654028.1"/>
    </source>
</evidence>
<feature type="compositionally biased region" description="Basic and acidic residues" evidence="1">
    <location>
        <begin position="161"/>
        <end position="170"/>
    </location>
</feature>
<feature type="region of interest" description="Disordered" evidence="1">
    <location>
        <begin position="1"/>
        <end position="38"/>
    </location>
</feature>
<feature type="region of interest" description="Disordered" evidence="1">
    <location>
        <begin position="158"/>
        <end position="206"/>
    </location>
</feature>
<sequence>GAEAQWKASPLRPGRLRAPEEVRRVRGRAEGSHRDQQVTDSFGRCHGVLGERCCTRALQEPQAHPSDVGCLGRDVEDPDVRQLLAGKLQLRGDGDDVEVCNPSEDDYERCEAEDGRKGETYAKGIALLLADLLRLPKASAKPPENDGRLALSGTLTQSTEAHQKMHENSNRRSVSPNPTKPSPKAKGRASSEAPGRPTGDADEPGPKILEAELVPAWRNKTVQGLFCDPYIENTNLEGGRSSQALSDVIEIGTELLRSAPISMSSTDIQALRAALKQLGAAADRSNAGHDAFEAQDGMRWCQQMQKEIYALRVDETWLVEGGWRGEHGSHAIMYMIQRMSDSEFAFSVLNTGAGIHQFQVCDPSMMGIGKARYRTRLCLAPIKKERLDLPFLYALFRTYFVRHRCHSCAQLYEVLLPLLEADESVDAWPSTPQRAGTCYAKCIFLTLRVLLGHFGLGKDALKKWMLNFRIGYLEKMVSDLQQSCHKLTISDRIILTVALKQVARRCAREAYAVPARGRVHVCLQKIWLAAPPMPWLGYFAAKMEAKEPALQLPKTSSSGLGFQGFQLLVASALIPPEVRNAFAGPSATKSTNPHVDLTGIASASASGPSLEAVLQAALMCDRLEEVLGCSLHSKQLILGVVESLVFWEGQSLWQKDLGQLKLAQGREVLAAIHRLGAHYLAGARSSFLGRCWSSRACWSSSSGF</sequence>
<feature type="compositionally biased region" description="Basic and acidic residues" evidence="1">
    <location>
        <begin position="17"/>
        <end position="37"/>
    </location>
</feature>
<evidence type="ECO:0000256" key="1">
    <source>
        <dbReference type="SAM" id="MobiDB-lite"/>
    </source>
</evidence>
<dbReference type="OrthoDB" id="432766at2759"/>
<comment type="caution">
    <text evidence="2">The sequence shown here is derived from an EMBL/GenBank/DDBJ whole genome shotgun (WGS) entry which is preliminary data.</text>
</comment>
<feature type="non-terminal residue" evidence="2">
    <location>
        <position position="1"/>
    </location>
</feature>
<dbReference type="Proteomes" id="UP000601435">
    <property type="component" value="Unassembled WGS sequence"/>
</dbReference>
<keyword evidence="3" id="KW-1185">Reference proteome</keyword>
<evidence type="ECO:0000313" key="3">
    <source>
        <dbReference type="Proteomes" id="UP000601435"/>
    </source>
</evidence>
<dbReference type="AlphaFoldDB" id="A0A812VQQ3"/>
<organism evidence="2 3">
    <name type="scientific">Symbiodinium necroappetens</name>
    <dbReference type="NCBI Taxonomy" id="1628268"/>
    <lineage>
        <taxon>Eukaryota</taxon>
        <taxon>Sar</taxon>
        <taxon>Alveolata</taxon>
        <taxon>Dinophyceae</taxon>
        <taxon>Suessiales</taxon>
        <taxon>Symbiodiniaceae</taxon>
        <taxon>Symbiodinium</taxon>
    </lineage>
</organism>
<name>A0A812VQQ3_9DINO</name>
<dbReference type="EMBL" id="CAJNJA010031195">
    <property type="protein sequence ID" value="CAE7654028.1"/>
    <property type="molecule type" value="Genomic_DNA"/>
</dbReference>
<protein>
    <submittedName>
        <fullName evidence="2">Uncharacterized protein</fullName>
    </submittedName>
</protein>
<accession>A0A812VQQ3</accession>
<proteinExistence type="predicted"/>